<accession>A0A8C8DWL8</accession>
<dbReference type="AlphaFoldDB" id="A0A8C8DWL8"/>
<evidence type="ECO:0000313" key="2">
    <source>
        <dbReference type="Proteomes" id="UP000694383"/>
    </source>
</evidence>
<proteinExistence type="predicted"/>
<dbReference type="Ensembl" id="ENSOSIT00000037676.1">
    <property type="protein sequence ID" value="ENSOSIP00000035731.1"/>
    <property type="gene ID" value="ENSOSIG00000017834.1"/>
</dbReference>
<organism evidence="1 2">
    <name type="scientific">Oryzias sinensis</name>
    <name type="common">Chinese medaka</name>
    <dbReference type="NCBI Taxonomy" id="183150"/>
    <lineage>
        <taxon>Eukaryota</taxon>
        <taxon>Metazoa</taxon>
        <taxon>Chordata</taxon>
        <taxon>Craniata</taxon>
        <taxon>Vertebrata</taxon>
        <taxon>Euteleostomi</taxon>
        <taxon>Actinopterygii</taxon>
        <taxon>Neopterygii</taxon>
        <taxon>Teleostei</taxon>
        <taxon>Neoteleostei</taxon>
        <taxon>Acanthomorphata</taxon>
        <taxon>Ovalentaria</taxon>
        <taxon>Atherinomorphae</taxon>
        <taxon>Beloniformes</taxon>
        <taxon>Adrianichthyidae</taxon>
        <taxon>Oryziinae</taxon>
        <taxon>Oryzias</taxon>
    </lineage>
</organism>
<dbReference type="GeneTree" id="ENSGT00940000178831"/>
<reference evidence="1" key="1">
    <citation type="submission" date="2025-08" db="UniProtKB">
        <authorList>
            <consortium name="Ensembl"/>
        </authorList>
    </citation>
    <scope>IDENTIFICATION</scope>
</reference>
<name>A0A8C8DWL8_9TELE</name>
<keyword evidence="2" id="KW-1185">Reference proteome</keyword>
<reference evidence="1" key="2">
    <citation type="submission" date="2025-09" db="UniProtKB">
        <authorList>
            <consortium name="Ensembl"/>
        </authorList>
    </citation>
    <scope>IDENTIFICATION</scope>
</reference>
<dbReference type="Proteomes" id="UP000694383">
    <property type="component" value="Unplaced"/>
</dbReference>
<evidence type="ECO:0000313" key="1">
    <source>
        <dbReference type="Ensembl" id="ENSOSIP00000035731.1"/>
    </source>
</evidence>
<protein>
    <submittedName>
        <fullName evidence="1">Uncharacterized protein</fullName>
    </submittedName>
</protein>
<sequence length="94" mass="10370">MRRNKASSVFFCLFGHHCSDGLTSHFVFHCLMDVRGVGEPASQPGFLTLCCFLQGDKFDEPCNGLDCSRGCQCLPQKGGRVSHHSHTCTKHQLA</sequence>